<dbReference type="EMBL" id="QNRK01000042">
    <property type="protein sequence ID" value="RBP03761.1"/>
    <property type="molecule type" value="Genomic_DNA"/>
</dbReference>
<dbReference type="InterPro" id="IPR013740">
    <property type="entry name" value="Redoxin"/>
</dbReference>
<dbReference type="CDD" id="cd03010">
    <property type="entry name" value="TlpA_like_DsbE"/>
    <property type="match status" value="1"/>
</dbReference>
<dbReference type="AlphaFoldDB" id="A0A366EN25"/>
<dbReference type="SUPFAM" id="SSF52833">
    <property type="entry name" value="Thioredoxin-like"/>
    <property type="match status" value="1"/>
</dbReference>
<evidence type="ECO:0000313" key="8">
    <source>
        <dbReference type="EMBL" id="RBP03761.1"/>
    </source>
</evidence>
<dbReference type="GO" id="GO:0015036">
    <property type="term" value="F:disulfide oxidoreductase activity"/>
    <property type="evidence" value="ECO:0007669"/>
    <property type="project" value="InterPro"/>
</dbReference>
<keyword evidence="5" id="KW-0676">Redox-active center</keyword>
<dbReference type="InterPro" id="IPR036249">
    <property type="entry name" value="Thioredoxin-like_sf"/>
</dbReference>
<evidence type="ECO:0000256" key="5">
    <source>
        <dbReference type="ARBA" id="ARBA00023284"/>
    </source>
</evidence>
<dbReference type="InterPro" id="IPR017937">
    <property type="entry name" value="Thioredoxin_CS"/>
</dbReference>
<dbReference type="InterPro" id="IPR004799">
    <property type="entry name" value="Periplasmic_diS_OxRdtase_DsbE"/>
</dbReference>
<evidence type="ECO:0000313" key="9">
    <source>
        <dbReference type="Proteomes" id="UP000253529"/>
    </source>
</evidence>
<keyword evidence="6" id="KW-0812">Transmembrane</keyword>
<organism evidence="8 9">
    <name type="scientific">Roseiarcus fermentans</name>
    <dbReference type="NCBI Taxonomy" id="1473586"/>
    <lineage>
        <taxon>Bacteria</taxon>
        <taxon>Pseudomonadati</taxon>
        <taxon>Pseudomonadota</taxon>
        <taxon>Alphaproteobacteria</taxon>
        <taxon>Hyphomicrobiales</taxon>
        <taxon>Roseiarcaceae</taxon>
        <taxon>Roseiarcus</taxon>
    </lineage>
</organism>
<dbReference type="GO" id="GO:0030288">
    <property type="term" value="C:outer membrane-bounded periplasmic space"/>
    <property type="evidence" value="ECO:0007669"/>
    <property type="project" value="InterPro"/>
</dbReference>
<feature type="transmembrane region" description="Helical" evidence="6">
    <location>
        <begin position="15"/>
        <end position="37"/>
    </location>
</feature>
<dbReference type="OrthoDB" id="9799347at2"/>
<dbReference type="RefSeq" id="WP_113892453.1">
    <property type="nucleotide sequence ID" value="NZ_QNRK01000042.1"/>
</dbReference>
<comment type="subcellular location">
    <subcellularLocation>
        <location evidence="1">Cell envelope</location>
    </subcellularLocation>
</comment>
<dbReference type="Proteomes" id="UP000253529">
    <property type="component" value="Unassembled WGS sequence"/>
</dbReference>
<evidence type="ECO:0000256" key="4">
    <source>
        <dbReference type="ARBA" id="ARBA00023157"/>
    </source>
</evidence>
<dbReference type="InterPro" id="IPR050553">
    <property type="entry name" value="Thioredoxin_ResA/DsbE_sf"/>
</dbReference>
<sequence length="197" mass="20627">MTGAAPEAARPSRRWLAFLPAAVFVVLAALLFVRLYAGDPAKLPSALIGQSAPQLDLPGLDGQAGLTDADLRRGHVTVVNVFGSWCAPCHDEHPNLMALAADEALKAKGVVVYGVAQKDKPDNVRRFLGALGDPYAKIGLDPDGRAGIDWGVYGVPETFVVRGDGTIAYKYVGPITAEALESEVKPQILKAAGAPAS</sequence>
<protein>
    <submittedName>
        <fullName evidence="8">Cytochrome c biogenesis protein CcmG/thiol:disulfide interchange protein DsbE</fullName>
    </submittedName>
</protein>
<keyword evidence="3" id="KW-0201">Cytochrome c-type biogenesis</keyword>
<dbReference type="Pfam" id="PF08534">
    <property type="entry name" value="Redoxin"/>
    <property type="match status" value="1"/>
</dbReference>
<dbReference type="PROSITE" id="PS51352">
    <property type="entry name" value="THIOREDOXIN_2"/>
    <property type="match status" value="1"/>
</dbReference>
<dbReference type="PANTHER" id="PTHR42852:SF6">
    <property type="entry name" value="THIOL:DISULFIDE INTERCHANGE PROTEIN DSBE"/>
    <property type="match status" value="1"/>
</dbReference>
<keyword evidence="9" id="KW-1185">Reference proteome</keyword>
<comment type="caution">
    <text evidence="8">The sequence shown here is derived from an EMBL/GenBank/DDBJ whole genome shotgun (WGS) entry which is preliminary data.</text>
</comment>
<reference evidence="8 9" key="1">
    <citation type="submission" date="2018-06" db="EMBL/GenBank/DDBJ databases">
        <title>Genomic Encyclopedia of Type Strains, Phase IV (KMG-IV): sequencing the most valuable type-strain genomes for metagenomic binning, comparative biology and taxonomic classification.</title>
        <authorList>
            <person name="Goeker M."/>
        </authorList>
    </citation>
    <scope>NUCLEOTIDE SEQUENCE [LARGE SCALE GENOMIC DNA]</scope>
    <source>
        <strain evidence="8 9">DSM 24875</strain>
    </source>
</reference>
<keyword evidence="6" id="KW-0472">Membrane</keyword>
<dbReference type="Gene3D" id="3.40.30.10">
    <property type="entry name" value="Glutaredoxin"/>
    <property type="match status" value="1"/>
</dbReference>
<name>A0A366EN25_9HYPH</name>
<dbReference type="PROSITE" id="PS00194">
    <property type="entry name" value="THIOREDOXIN_1"/>
    <property type="match status" value="1"/>
</dbReference>
<gene>
    <name evidence="8" type="ORF">DFR50_1428</name>
</gene>
<evidence type="ECO:0000259" key="7">
    <source>
        <dbReference type="PROSITE" id="PS51352"/>
    </source>
</evidence>
<dbReference type="GO" id="GO:0017004">
    <property type="term" value="P:cytochrome complex assembly"/>
    <property type="evidence" value="ECO:0007669"/>
    <property type="project" value="UniProtKB-KW"/>
</dbReference>
<evidence type="ECO:0000256" key="1">
    <source>
        <dbReference type="ARBA" id="ARBA00004196"/>
    </source>
</evidence>
<dbReference type="PANTHER" id="PTHR42852">
    <property type="entry name" value="THIOL:DISULFIDE INTERCHANGE PROTEIN DSBE"/>
    <property type="match status" value="1"/>
</dbReference>
<evidence type="ECO:0000256" key="2">
    <source>
        <dbReference type="ARBA" id="ARBA00007758"/>
    </source>
</evidence>
<keyword evidence="6" id="KW-1133">Transmembrane helix</keyword>
<proteinExistence type="inferred from homology"/>
<comment type="similarity">
    <text evidence="2">Belongs to the thioredoxin family. DsbE subfamily.</text>
</comment>
<keyword evidence="4" id="KW-1015">Disulfide bond</keyword>
<evidence type="ECO:0000256" key="6">
    <source>
        <dbReference type="SAM" id="Phobius"/>
    </source>
</evidence>
<dbReference type="NCBIfam" id="TIGR00385">
    <property type="entry name" value="dsbE"/>
    <property type="match status" value="1"/>
</dbReference>
<evidence type="ECO:0000256" key="3">
    <source>
        <dbReference type="ARBA" id="ARBA00022748"/>
    </source>
</evidence>
<dbReference type="InterPro" id="IPR013766">
    <property type="entry name" value="Thioredoxin_domain"/>
</dbReference>
<accession>A0A366EN25</accession>
<feature type="domain" description="Thioredoxin" evidence="7">
    <location>
        <begin position="46"/>
        <end position="189"/>
    </location>
</feature>